<keyword evidence="1" id="KW-0677">Repeat</keyword>
<evidence type="ECO:0000313" key="5">
    <source>
        <dbReference type="Proteomes" id="UP000325780"/>
    </source>
</evidence>
<dbReference type="InterPro" id="IPR056884">
    <property type="entry name" value="NPHP3-like_N"/>
</dbReference>
<feature type="domain" description="Nephrocystin 3-like N-terminal" evidence="3">
    <location>
        <begin position="177"/>
        <end position="337"/>
    </location>
</feature>
<dbReference type="EMBL" id="ML742056">
    <property type="protein sequence ID" value="KAE8152279.1"/>
    <property type="molecule type" value="Genomic_DNA"/>
</dbReference>
<dbReference type="Gene3D" id="3.40.50.300">
    <property type="entry name" value="P-loop containing nucleotide triphosphate hydrolases"/>
    <property type="match status" value="1"/>
</dbReference>
<evidence type="ECO:0000313" key="4">
    <source>
        <dbReference type="EMBL" id="KAE8152279.1"/>
    </source>
</evidence>
<gene>
    <name evidence="4" type="ORF">BDV25DRAFT_73657</name>
</gene>
<evidence type="ECO:0000259" key="2">
    <source>
        <dbReference type="Pfam" id="PF17100"/>
    </source>
</evidence>
<dbReference type="PANTHER" id="PTHR10039">
    <property type="entry name" value="AMELOGENIN"/>
    <property type="match status" value="1"/>
</dbReference>
<reference evidence="4 5" key="1">
    <citation type="submission" date="2019-04" db="EMBL/GenBank/DDBJ databases">
        <title>Friends and foes A comparative genomics study of 23 Aspergillus species from section Flavi.</title>
        <authorList>
            <consortium name="DOE Joint Genome Institute"/>
            <person name="Kjaerbolling I."/>
            <person name="Vesth T."/>
            <person name="Frisvad J.C."/>
            <person name="Nybo J.L."/>
            <person name="Theobald S."/>
            <person name="Kildgaard S."/>
            <person name="Isbrandt T."/>
            <person name="Kuo A."/>
            <person name="Sato A."/>
            <person name="Lyhne E.K."/>
            <person name="Kogle M.E."/>
            <person name="Wiebenga A."/>
            <person name="Kun R.S."/>
            <person name="Lubbers R.J."/>
            <person name="Makela M.R."/>
            <person name="Barry K."/>
            <person name="Chovatia M."/>
            <person name="Clum A."/>
            <person name="Daum C."/>
            <person name="Haridas S."/>
            <person name="He G."/>
            <person name="LaButti K."/>
            <person name="Lipzen A."/>
            <person name="Mondo S."/>
            <person name="Riley R."/>
            <person name="Salamov A."/>
            <person name="Simmons B.A."/>
            <person name="Magnuson J.K."/>
            <person name="Henrissat B."/>
            <person name="Mortensen U.H."/>
            <person name="Larsen T.O."/>
            <person name="Devries R.P."/>
            <person name="Grigoriev I.V."/>
            <person name="Machida M."/>
            <person name="Baker S.E."/>
            <person name="Andersen M.R."/>
        </authorList>
    </citation>
    <scope>NUCLEOTIDE SEQUENCE [LARGE SCALE GENOMIC DNA]</scope>
    <source>
        <strain evidence="4 5">IBT 18842</strain>
    </source>
</reference>
<sequence>MNGLEYIAELLVRCRAVEVIATSEDTSGASPQDTRWHAELRDNIVDIYSKVLKYEMYLVLQYSRNGTHRFLRNAVLADDWKNMRQDLETAEEKCLRTLGHRETEVINQMVTSLRVKADGTLAEIQEVQNEIEVIAQNQQLERLEKRRVPYAAFNTYPKGNPEPSQCHAGTRRDILMNVQNWAEKDDSPEIFWLGGVVGTGKSTIARTVAQHFHDKNTLGASFFFSRTERARSETGGLFPTISLDLCNRLPRLARPLRQVLQKNSDIAEKPLAEQWQQLIVEPLSQLSNDLTTPLLIVTVVDALDECQRGESIGDLLRLLSEARQLSRIRLRIFVTSRPQLHVRTSFQKMSRHTYTGLELDPKSDTMVELDIKMYLKDNMDEISHNHSLKNWPSDKDLQRLVDKSGRLFLAAAVIRRILSGTAFPETILRELLDNPSTSTVCSIPSEIDDLYSSLLKQEVIQSADSHYLIPLFQPVIGSLILLFENLSIDDISLLSGISLKNVQFIIDVLQSVVIGSKTIDTPLHIVHISFHGFLIDSKRCTDECLLIDQSRSHNYLFDACIDLLSRHLKRNMCDLKDPRIMTPDVEQSSIEQHLPRALRYASCYWAKHLQASDTCPNRGERILTFLKAHLLHWLEVLALLGKFQDALLSINILVTTSEVSARFL</sequence>
<protein>
    <recommendedName>
        <fullName evidence="6">NACHT domain-containing protein</fullName>
    </recommendedName>
</protein>
<evidence type="ECO:0000259" key="3">
    <source>
        <dbReference type="Pfam" id="PF24883"/>
    </source>
</evidence>
<name>A0A5N6U1L7_ASPAV</name>
<dbReference type="Pfam" id="PF24883">
    <property type="entry name" value="NPHP3_N"/>
    <property type="match status" value="1"/>
</dbReference>
<dbReference type="Pfam" id="PF17100">
    <property type="entry name" value="NACHT_N"/>
    <property type="match status" value="1"/>
</dbReference>
<dbReference type="OrthoDB" id="674604at2759"/>
<accession>A0A5N6U1L7</accession>
<dbReference type="InterPro" id="IPR031359">
    <property type="entry name" value="NACHT_N"/>
</dbReference>
<dbReference type="Proteomes" id="UP000325780">
    <property type="component" value="Unassembled WGS sequence"/>
</dbReference>
<dbReference type="AlphaFoldDB" id="A0A5N6U1L7"/>
<proteinExistence type="predicted"/>
<dbReference type="InterPro" id="IPR027417">
    <property type="entry name" value="P-loop_NTPase"/>
</dbReference>
<evidence type="ECO:0008006" key="6">
    <source>
        <dbReference type="Google" id="ProtNLM"/>
    </source>
</evidence>
<dbReference type="SUPFAM" id="SSF52540">
    <property type="entry name" value="P-loop containing nucleoside triphosphate hydrolases"/>
    <property type="match status" value="1"/>
</dbReference>
<feature type="domain" description="NWD NACHT-NTPase N-terminal" evidence="2">
    <location>
        <begin position="2"/>
        <end position="93"/>
    </location>
</feature>
<evidence type="ECO:0000256" key="1">
    <source>
        <dbReference type="ARBA" id="ARBA00022737"/>
    </source>
</evidence>
<dbReference type="PANTHER" id="PTHR10039:SF16">
    <property type="entry name" value="GPI INOSITOL-DEACYLASE"/>
    <property type="match status" value="1"/>
</dbReference>
<keyword evidence="5" id="KW-1185">Reference proteome</keyword>
<organism evidence="4 5">
    <name type="scientific">Aspergillus avenaceus</name>
    <dbReference type="NCBI Taxonomy" id="36643"/>
    <lineage>
        <taxon>Eukaryota</taxon>
        <taxon>Fungi</taxon>
        <taxon>Dikarya</taxon>
        <taxon>Ascomycota</taxon>
        <taxon>Pezizomycotina</taxon>
        <taxon>Eurotiomycetes</taxon>
        <taxon>Eurotiomycetidae</taxon>
        <taxon>Eurotiales</taxon>
        <taxon>Aspergillaceae</taxon>
        <taxon>Aspergillus</taxon>
        <taxon>Aspergillus subgen. Circumdati</taxon>
    </lineage>
</organism>